<comment type="caution">
    <text evidence="2">The sequence shown here is derived from an EMBL/GenBank/DDBJ whole genome shotgun (WGS) entry which is preliminary data.</text>
</comment>
<reference evidence="2" key="1">
    <citation type="journal article" date="2015" name="Nature">
        <title>Complex archaea that bridge the gap between prokaryotes and eukaryotes.</title>
        <authorList>
            <person name="Spang A."/>
            <person name="Saw J.H."/>
            <person name="Jorgensen S.L."/>
            <person name="Zaremba-Niedzwiedzka K."/>
            <person name="Martijn J."/>
            <person name="Lind A.E."/>
            <person name="van Eijk R."/>
            <person name="Schleper C."/>
            <person name="Guy L."/>
            <person name="Ettema T.J."/>
        </authorList>
    </citation>
    <scope>NUCLEOTIDE SEQUENCE</scope>
</reference>
<feature type="domain" description="BRCT" evidence="1">
    <location>
        <begin position="197"/>
        <end position="263"/>
    </location>
</feature>
<dbReference type="AlphaFoldDB" id="A0A0F9B1L9"/>
<proteinExistence type="predicted"/>
<dbReference type="Pfam" id="PF00533">
    <property type="entry name" value="BRCT"/>
    <property type="match status" value="1"/>
</dbReference>
<sequence length="265" mass="29532">MTPKTYNQKYDEWFNAQLTKVGDWSWNETGVDAVLTNAATNDEAFFKQVVDFFTSIEAPHLKEGSVAKMFNNGFDTIEKIILAEEIDFIVALGKTGEKVYEGLRNRLNNIYYHDLIGSTPFFGRGVGKRKFKKLFETIDHDDLFSATTRDIVRAEGFDEKTARKIISGLTAFRKFMRDVGDEIAITKPKMTGITMDGQKVVFTGFRDKGLQAEVEANGGTMQSGVSGKTTILVATNPTSTSGKMTKARNNGTLIVGVDEFKEMLQ</sequence>
<gene>
    <name evidence="2" type="ORF">LCGC14_2843590</name>
</gene>
<dbReference type="InterPro" id="IPR001357">
    <property type="entry name" value="BRCT_dom"/>
</dbReference>
<protein>
    <recommendedName>
        <fullName evidence="1">BRCT domain-containing protein</fullName>
    </recommendedName>
</protein>
<organism evidence="2">
    <name type="scientific">marine sediment metagenome</name>
    <dbReference type="NCBI Taxonomy" id="412755"/>
    <lineage>
        <taxon>unclassified sequences</taxon>
        <taxon>metagenomes</taxon>
        <taxon>ecological metagenomes</taxon>
    </lineage>
</organism>
<dbReference type="EMBL" id="LAZR01054495">
    <property type="protein sequence ID" value="KKK78436.1"/>
    <property type="molecule type" value="Genomic_DNA"/>
</dbReference>
<dbReference type="InterPro" id="IPR036420">
    <property type="entry name" value="BRCT_dom_sf"/>
</dbReference>
<dbReference type="Pfam" id="PF14520">
    <property type="entry name" value="HHH_5"/>
    <property type="match status" value="1"/>
</dbReference>
<dbReference type="Gene3D" id="3.40.50.10190">
    <property type="entry name" value="BRCT domain"/>
    <property type="match status" value="1"/>
</dbReference>
<dbReference type="SUPFAM" id="SSF52113">
    <property type="entry name" value="BRCT domain"/>
    <property type="match status" value="1"/>
</dbReference>
<evidence type="ECO:0000313" key="2">
    <source>
        <dbReference type="EMBL" id="KKK78436.1"/>
    </source>
</evidence>
<accession>A0A0F9B1L9</accession>
<name>A0A0F9B1L9_9ZZZZ</name>
<evidence type="ECO:0000259" key="1">
    <source>
        <dbReference type="Pfam" id="PF00533"/>
    </source>
</evidence>